<proteinExistence type="predicted"/>
<name>A0ABZ3DMK5_9BURK</name>
<accession>A0ABZ3DMK5</accession>
<protein>
    <recommendedName>
        <fullName evidence="1">DUF4376 domain-containing protein</fullName>
    </recommendedName>
</protein>
<dbReference type="Proteomes" id="UP001448498">
    <property type="component" value="Chromosome 3"/>
</dbReference>
<reference evidence="2 3" key="1">
    <citation type="submission" date="2022-10" db="EMBL/GenBank/DDBJ databases">
        <title>Genomic of Burkholderia cepacia PN-1.</title>
        <authorList>
            <person name="Yang Y."/>
            <person name="Guan H."/>
            <person name="Huang J."/>
        </authorList>
    </citation>
    <scope>NUCLEOTIDE SEQUENCE [LARGE SCALE GENOMIC DNA]</scope>
    <source>
        <strain evidence="2 3">PN-1</strain>
    </source>
</reference>
<keyword evidence="3" id="KW-1185">Reference proteome</keyword>
<dbReference type="RefSeq" id="WP_342705026.1">
    <property type="nucleotide sequence ID" value="NZ_CP109822.1"/>
</dbReference>
<organism evidence="2 3">
    <name type="scientific">Burkholderia arboris</name>
    <dbReference type="NCBI Taxonomy" id="488730"/>
    <lineage>
        <taxon>Bacteria</taxon>
        <taxon>Pseudomonadati</taxon>
        <taxon>Pseudomonadota</taxon>
        <taxon>Betaproteobacteria</taxon>
        <taxon>Burkholderiales</taxon>
        <taxon>Burkholderiaceae</taxon>
        <taxon>Burkholderia</taxon>
        <taxon>Burkholderia cepacia complex</taxon>
    </lineage>
</organism>
<gene>
    <name evidence="2" type="ORF">OHZ10_28030</name>
</gene>
<evidence type="ECO:0000313" key="2">
    <source>
        <dbReference type="EMBL" id="XAE50340.1"/>
    </source>
</evidence>
<dbReference type="InterPro" id="IPR025484">
    <property type="entry name" value="DUF4376"/>
</dbReference>
<feature type="domain" description="DUF4376" evidence="1">
    <location>
        <begin position="72"/>
        <end position="173"/>
    </location>
</feature>
<dbReference type="Pfam" id="PF14301">
    <property type="entry name" value="DUF4376"/>
    <property type="match status" value="1"/>
</dbReference>
<dbReference type="EMBL" id="CP109822">
    <property type="protein sequence ID" value="XAE50340.1"/>
    <property type="molecule type" value="Genomic_DNA"/>
</dbReference>
<evidence type="ECO:0000259" key="1">
    <source>
        <dbReference type="Pfam" id="PF14301"/>
    </source>
</evidence>
<sequence>MGKKFAAFDTNGNIKAFYDSVDSPPPGGRRNVIALTDEEWLKCISQQGQWYVSDGVLAAVPVPSSAEQLTTAQASQVAVLDAACAKAIVSGFSSDAVGSPYDYPSSITDQTNQNTIAQCSSGGLLWCASKGTWTFKHHTQPQAMAVVSSFVVWLNKCQNQRMALSDQVSAATSVSAVQSVLWTDPS</sequence>
<evidence type="ECO:0000313" key="3">
    <source>
        <dbReference type="Proteomes" id="UP001448498"/>
    </source>
</evidence>